<name>A0A8J4PNT3_9MYCE</name>
<keyword evidence="2" id="KW-1185">Reference proteome</keyword>
<accession>A0A8J4PNT3</accession>
<dbReference type="EMBL" id="AJWJ01000462">
    <property type="protein sequence ID" value="KAF2070659.1"/>
    <property type="molecule type" value="Genomic_DNA"/>
</dbReference>
<protein>
    <submittedName>
        <fullName evidence="1">Uncharacterized protein</fullName>
    </submittedName>
</protein>
<dbReference type="AlphaFoldDB" id="A0A8J4PNT3"/>
<dbReference type="Proteomes" id="UP000695562">
    <property type="component" value="Unassembled WGS sequence"/>
</dbReference>
<reference evidence="1" key="1">
    <citation type="submission" date="2020-01" db="EMBL/GenBank/DDBJ databases">
        <title>Development of genomics and gene disruption for Polysphondylium violaceum indicates a role for the polyketide synthase stlB in stalk morphogenesis.</title>
        <authorList>
            <person name="Narita B."/>
            <person name="Kawabe Y."/>
            <person name="Kin K."/>
            <person name="Saito T."/>
            <person name="Gibbs R."/>
            <person name="Kuspa A."/>
            <person name="Muzny D."/>
            <person name="Queller D."/>
            <person name="Richards S."/>
            <person name="Strassman J."/>
            <person name="Sucgang R."/>
            <person name="Worley K."/>
            <person name="Schaap P."/>
        </authorList>
    </citation>
    <scope>NUCLEOTIDE SEQUENCE</scope>
    <source>
        <strain evidence="1">QSvi11</strain>
    </source>
</reference>
<organism evidence="1 2">
    <name type="scientific">Polysphondylium violaceum</name>
    <dbReference type="NCBI Taxonomy" id="133409"/>
    <lineage>
        <taxon>Eukaryota</taxon>
        <taxon>Amoebozoa</taxon>
        <taxon>Evosea</taxon>
        <taxon>Eumycetozoa</taxon>
        <taxon>Dictyostelia</taxon>
        <taxon>Dictyosteliales</taxon>
        <taxon>Dictyosteliaceae</taxon>
        <taxon>Polysphondylium</taxon>
    </lineage>
</organism>
<gene>
    <name evidence="1" type="ORF">CYY_008022</name>
</gene>
<proteinExistence type="predicted"/>
<evidence type="ECO:0000313" key="2">
    <source>
        <dbReference type="Proteomes" id="UP000695562"/>
    </source>
</evidence>
<comment type="caution">
    <text evidence="1">The sequence shown here is derived from an EMBL/GenBank/DDBJ whole genome shotgun (WGS) entry which is preliminary data.</text>
</comment>
<sequence>MFYKSSMIQQVSGVINTFNVKILEMAIQDQYNVPIMDYLTVEKYLDVHIQIQIQDGTLHTKHNSKDGFIALNLYHFIYLAHSIFIDPETSTSSMTLIEFISRNQDGFNGNLQFTSLYYFPLQGFYDGHDFNHLLVEFTVMMMMTLTNKRSCD</sequence>
<evidence type="ECO:0000313" key="1">
    <source>
        <dbReference type="EMBL" id="KAF2070659.1"/>
    </source>
</evidence>